<organism evidence="1 2">
    <name type="scientific">candidate division WWE3 bacterium RBG_16_37_10</name>
    <dbReference type="NCBI Taxonomy" id="1802610"/>
    <lineage>
        <taxon>Bacteria</taxon>
        <taxon>Katanobacteria</taxon>
    </lineage>
</organism>
<dbReference type="STRING" id="1802610.A2W32_01665"/>
<name>A0A1F4UT21_UNCKA</name>
<dbReference type="EMBL" id="MEUT01000079">
    <property type="protein sequence ID" value="OGC48046.1"/>
    <property type="molecule type" value="Genomic_DNA"/>
</dbReference>
<gene>
    <name evidence="1" type="ORF">A2W32_01665</name>
</gene>
<evidence type="ECO:0000313" key="1">
    <source>
        <dbReference type="EMBL" id="OGC48046.1"/>
    </source>
</evidence>
<proteinExistence type="predicted"/>
<protein>
    <submittedName>
        <fullName evidence="1">Uncharacterized protein</fullName>
    </submittedName>
</protein>
<reference evidence="1 2" key="1">
    <citation type="journal article" date="2016" name="Nat. Commun.">
        <title>Thousands of microbial genomes shed light on interconnected biogeochemical processes in an aquifer system.</title>
        <authorList>
            <person name="Anantharaman K."/>
            <person name="Brown C.T."/>
            <person name="Hug L.A."/>
            <person name="Sharon I."/>
            <person name="Castelle C.J."/>
            <person name="Probst A.J."/>
            <person name="Thomas B.C."/>
            <person name="Singh A."/>
            <person name="Wilkins M.J."/>
            <person name="Karaoz U."/>
            <person name="Brodie E.L."/>
            <person name="Williams K.H."/>
            <person name="Hubbard S.S."/>
            <person name="Banfield J.F."/>
        </authorList>
    </citation>
    <scope>NUCLEOTIDE SEQUENCE [LARGE SCALE GENOMIC DNA]</scope>
</reference>
<dbReference type="Proteomes" id="UP000177371">
    <property type="component" value="Unassembled WGS sequence"/>
</dbReference>
<sequence>MFFPLCITLLIYVYFLVQKKELKLKKLLKECISLVIIMLVFSWLPPLLGLQISKLYVYWEVNSIEKQLEDKNSLTKLDIKYETEDLIKRIKELKVTPKILGVNENTKSDIISIIVSYKNNKSGFYESVLVVKAVKNVNKTLKVNAPVLILPDDTLVINELDKNNFETISPPLARLMVSGKFNPLYIKEEPSVELMSRQEYMKFREDQINEDIKSIDNLISEANKIINAYYGRINEAKNKISFNQTEMENSRKLRESQYEYCKNAGYYSYYFGEFYRYYSDSECESQRSEWDEIIEQFKKNISDWQDALQQNQYWLGETQKDKDILIAYKEIVASQKDTTPSELGLFEPPSTVKVVLESVSDKALADYFATLVHEYLHYSSYVSKERVLPRFFEEGITEYYSRKVVKDQLGTVTNLGYPVFVPVIEKIAADLTEKELESIYFTKDHDRLISLLNEKYGSKFYEETEYYFNIIGYLPADKALKTANNILFKIGGEEIEEKDLYSTNSEYKSSTLIK</sequence>
<comment type="caution">
    <text evidence="1">The sequence shown here is derived from an EMBL/GenBank/DDBJ whole genome shotgun (WGS) entry which is preliminary data.</text>
</comment>
<accession>A0A1F4UT21</accession>
<dbReference type="AlphaFoldDB" id="A0A1F4UT21"/>
<evidence type="ECO:0000313" key="2">
    <source>
        <dbReference type="Proteomes" id="UP000177371"/>
    </source>
</evidence>